<dbReference type="AlphaFoldDB" id="A0A6P8QF58"/>
<dbReference type="SMART" id="SM00060">
    <property type="entry name" value="FN3"/>
    <property type="match status" value="1"/>
</dbReference>
<dbReference type="FunCoup" id="A0A6P8QF58">
    <property type="interactions" value="39"/>
</dbReference>
<keyword evidence="4" id="KW-0812">Transmembrane</keyword>
<accession>A0A6P8QF58</accession>
<dbReference type="CTD" id="164312"/>
<dbReference type="Pfam" id="PF00041">
    <property type="entry name" value="fn3"/>
    <property type="match status" value="1"/>
</dbReference>
<dbReference type="PROSITE" id="PS50853">
    <property type="entry name" value="FN3"/>
    <property type="match status" value="1"/>
</dbReference>
<feature type="domain" description="Fibronectin type-III" evidence="6">
    <location>
        <begin position="598"/>
        <end position="691"/>
    </location>
</feature>
<dbReference type="OrthoDB" id="676979at2759"/>
<dbReference type="InterPro" id="IPR050333">
    <property type="entry name" value="SLRP"/>
</dbReference>
<name>A0A6P8QF58_GEOSA</name>
<dbReference type="SMART" id="SM00369">
    <property type="entry name" value="LRR_TYP"/>
    <property type="match status" value="2"/>
</dbReference>
<dbReference type="InterPro" id="IPR036116">
    <property type="entry name" value="FN3_sf"/>
</dbReference>
<reference evidence="8" key="1">
    <citation type="submission" date="2025-08" db="UniProtKB">
        <authorList>
            <consortium name="RefSeq"/>
        </authorList>
    </citation>
    <scope>IDENTIFICATION</scope>
</reference>
<dbReference type="InterPro" id="IPR013783">
    <property type="entry name" value="Ig-like_fold"/>
</dbReference>
<dbReference type="InterPro" id="IPR032675">
    <property type="entry name" value="LRR_dom_sf"/>
</dbReference>
<keyword evidence="5" id="KW-0732">Signal</keyword>
<protein>
    <submittedName>
        <fullName evidence="8">Leucine-rich repeat neuronal protein 4</fullName>
    </submittedName>
</protein>
<evidence type="ECO:0000256" key="1">
    <source>
        <dbReference type="ARBA" id="ARBA00022614"/>
    </source>
</evidence>
<keyword evidence="1" id="KW-0433">Leucine-rich repeat</keyword>
<dbReference type="GeneID" id="117357995"/>
<evidence type="ECO:0000259" key="6">
    <source>
        <dbReference type="PROSITE" id="PS50853"/>
    </source>
</evidence>
<gene>
    <name evidence="8" type="primary">LRRN4</name>
</gene>
<dbReference type="InParanoid" id="A0A6P8QF58"/>
<dbReference type="Gene3D" id="3.80.10.10">
    <property type="entry name" value="Ribonuclease Inhibitor"/>
    <property type="match status" value="2"/>
</dbReference>
<dbReference type="PANTHER" id="PTHR45712">
    <property type="entry name" value="AGAP008170-PA"/>
    <property type="match status" value="1"/>
</dbReference>
<keyword evidence="4" id="KW-1133">Transmembrane helix</keyword>
<dbReference type="Proteomes" id="UP000515159">
    <property type="component" value="Chromosome 3"/>
</dbReference>
<evidence type="ECO:0000256" key="5">
    <source>
        <dbReference type="SAM" id="SignalP"/>
    </source>
</evidence>
<dbReference type="PROSITE" id="PS51450">
    <property type="entry name" value="LRR"/>
    <property type="match status" value="2"/>
</dbReference>
<dbReference type="KEGG" id="gsh:117357995"/>
<sequence>MKKMLSFILPTAFLVWQALADINSTLSFTTPEYITAVFMLTKQEDLAEGHQHIAGVPCKELSNQTLANLTLMDKGLLVFPSCLPRTLEILNLDNNKLSLINISEIVQLSQLQDLTLRHNDIEAVHCPVEYSCSLEDLDISYNRLQSVPACSALLNLKRLSLAGNPITRIESFAFVHFPNLAFLNLSATLLGRTLDGSISESSFALKIKGDRQKTPMTAMNVLDLSETFLLNIQQEWTKDLPNLKELHIAKMTRLESLDTDVLKYLPNLSLLNCKSSRGLSLVKTEIFEGAPHLNNLDFQNCNLSTLNSWSIKSKTLKINLYGNPLKCSCELSWLLSDPTTVVLLRPEETLCSSKDGGSSLSLLELHNECQSNWSSKALQPGNTTNVNSHSYRAITSLTNVPSTAEAGPTLPVLPFVDSTVQSKNITSINTHSYRDIAVPSLTNAPSSAIGSSSLPILPFIDSNLHHSQSTIEIDQSTPLYDINYIPSTKGAEDSVPFPDAPSMGSLIHNNALTTTQTYESQKNVPIAKPSQRSPHEDVPISYVSDDYDDGIDHQEKSTARSKAILCDYDPCRHLQKPCLELQSLSRCYCPGLSGENIIPDSPRLRDVAEITDTSAQVHWCAPNSVVRKYQLIYQHEGSQNRVVVDEIYITARQYTLYGLAPGMTYEVCVVASNKAGSSELVNDSFLRSPCMKLKTKPSYTIILAALCSTSGILLITIIILSVCLCKKSRTPQADQYDTHLVSYKNPAFEYQLKPQTINSLTE</sequence>
<keyword evidence="2" id="KW-0677">Repeat</keyword>
<dbReference type="InterPro" id="IPR003591">
    <property type="entry name" value="Leu-rich_rpt_typical-subtyp"/>
</dbReference>
<feature type="chain" id="PRO_5027863450" evidence="5">
    <location>
        <begin position="21"/>
        <end position="762"/>
    </location>
</feature>
<dbReference type="InterPro" id="IPR003961">
    <property type="entry name" value="FN3_dom"/>
</dbReference>
<evidence type="ECO:0000313" key="7">
    <source>
        <dbReference type="Proteomes" id="UP000515159"/>
    </source>
</evidence>
<proteinExistence type="predicted"/>
<evidence type="ECO:0000313" key="8">
    <source>
        <dbReference type="RefSeq" id="XP_033795204.1"/>
    </source>
</evidence>
<evidence type="ECO:0000256" key="4">
    <source>
        <dbReference type="SAM" id="Phobius"/>
    </source>
</evidence>
<evidence type="ECO:0000256" key="3">
    <source>
        <dbReference type="SAM" id="MobiDB-lite"/>
    </source>
</evidence>
<organism evidence="7 8">
    <name type="scientific">Geotrypetes seraphini</name>
    <name type="common">Gaboon caecilian</name>
    <name type="synonym">Caecilia seraphini</name>
    <dbReference type="NCBI Taxonomy" id="260995"/>
    <lineage>
        <taxon>Eukaryota</taxon>
        <taxon>Metazoa</taxon>
        <taxon>Chordata</taxon>
        <taxon>Craniata</taxon>
        <taxon>Vertebrata</taxon>
        <taxon>Euteleostomi</taxon>
        <taxon>Amphibia</taxon>
        <taxon>Gymnophiona</taxon>
        <taxon>Geotrypetes</taxon>
    </lineage>
</organism>
<dbReference type="InterPro" id="IPR001611">
    <property type="entry name" value="Leu-rich_rpt"/>
</dbReference>
<dbReference type="RefSeq" id="XP_033795204.1">
    <property type="nucleotide sequence ID" value="XM_033939313.1"/>
</dbReference>
<evidence type="ECO:0000256" key="2">
    <source>
        <dbReference type="ARBA" id="ARBA00022737"/>
    </source>
</evidence>
<keyword evidence="4" id="KW-0472">Membrane</keyword>
<dbReference type="Gene3D" id="2.60.40.10">
    <property type="entry name" value="Immunoglobulins"/>
    <property type="match status" value="1"/>
</dbReference>
<dbReference type="Pfam" id="PF13855">
    <property type="entry name" value="LRR_8"/>
    <property type="match status" value="1"/>
</dbReference>
<keyword evidence="7" id="KW-1185">Reference proteome</keyword>
<feature type="signal peptide" evidence="5">
    <location>
        <begin position="1"/>
        <end position="20"/>
    </location>
</feature>
<feature type="transmembrane region" description="Helical" evidence="4">
    <location>
        <begin position="699"/>
        <end position="725"/>
    </location>
</feature>
<dbReference type="SUPFAM" id="SSF49265">
    <property type="entry name" value="Fibronectin type III"/>
    <property type="match status" value="1"/>
</dbReference>
<feature type="region of interest" description="Disordered" evidence="3">
    <location>
        <begin position="519"/>
        <end position="538"/>
    </location>
</feature>
<dbReference type="PANTHER" id="PTHR45712:SF30">
    <property type="entry name" value="LRRNT DOMAIN-CONTAINING PROTEIN"/>
    <property type="match status" value="1"/>
</dbReference>
<dbReference type="SUPFAM" id="SSF52058">
    <property type="entry name" value="L domain-like"/>
    <property type="match status" value="1"/>
</dbReference>
<dbReference type="CDD" id="cd00063">
    <property type="entry name" value="FN3"/>
    <property type="match status" value="1"/>
</dbReference>